<dbReference type="AlphaFoldDB" id="A0AAD6MK48"/>
<keyword evidence="1" id="KW-0732">Signal</keyword>
<proteinExistence type="predicted"/>
<keyword evidence="3" id="KW-1185">Reference proteome</keyword>
<accession>A0AAD6MK48</accession>
<protein>
    <submittedName>
        <fullName evidence="2">Uncharacterized protein</fullName>
    </submittedName>
</protein>
<evidence type="ECO:0000256" key="1">
    <source>
        <dbReference type="SAM" id="SignalP"/>
    </source>
</evidence>
<sequence length="135" mass="15254">MAFFYLILLLSPPPMLIGTNSMARVAVATRPLEYKSSRYETVKPKTNHGSKSSMVEKWRIACKKDSTLLLPLAVSRKAVRIPCQGRLLYLLVSKTLKQRRVPSTGLMAKDPAIMQTLIKQIKRETLSKITLQLQL</sequence>
<feature type="signal peptide" evidence="1">
    <location>
        <begin position="1"/>
        <end position="18"/>
    </location>
</feature>
<evidence type="ECO:0000313" key="3">
    <source>
        <dbReference type="Proteomes" id="UP001164929"/>
    </source>
</evidence>
<gene>
    <name evidence="2" type="ORF">NC653_020155</name>
</gene>
<organism evidence="2 3">
    <name type="scientific">Populus alba x Populus x berolinensis</name>
    <dbReference type="NCBI Taxonomy" id="444605"/>
    <lineage>
        <taxon>Eukaryota</taxon>
        <taxon>Viridiplantae</taxon>
        <taxon>Streptophyta</taxon>
        <taxon>Embryophyta</taxon>
        <taxon>Tracheophyta</taxon>
        <taxon>Spermatophyta</taxon>
        <taxon>Magnoliopsida</taxon>
        <taxon>eudicotyledons</taxon>
        <taxon>Gunneridae</taxon>
        <taxon>Pentapetalae</taxon>
        <taxon>rosids</taxon>
        <taxon>fabids</taxon>
        <taxon>Malpighiales</taxon>
        <taxon>Salicaceae</taxon>
        <taxon>Saliceae</taxon>
        <taxon>Populus</taxon>
    </lineage>
</organism>
<feature type="chain" id="PRO_5042223321" evidence="1">
    <location>
        <begin position="19"/>
        <end position="135"/>
    </location>
</feature>
<reference evidence="2" key="1">
    <citation type="journal article" date="2023" name="Mol. Ecol. Resour.">
        <title>Chromosome-level genome assembly of a triploid poplar Populus alba 'Berolinensis'.</title>
        <authorList>
            <person name="Chen S."/>
            <person name="Yu Y."/>
            <person name="Wang X."/>
            <person name="Wang S."/>
            <person name="Zhang T."/>
            <person name="Zhou Y."/>
            <person name="He R."/>
            <person name="Meng N."/>
            <person name="Wang Y."/>
            <person name="Liu W."/>
            <person name="Liu Z."/>
            <person name="Liu J."/>
            <person name="Guo Q."/>
            <person name="Huang H."/>
            <person name="Sederoff R.R."/>
            <person name="Wang G."/>
            <person name="Qu G."/>
            <person name="Chen S."/>
        </authorList>
    </citation>
    <scope>NUCLEOTIDE SEQUENCE</scope>
    <source>
        <strain evidence="2">SC-2020</strain>
    </source>
</reference>
<evidence type="ECO:0000313" key="2">
    <source>
        <dbReference type="EMBL" id="KAJ6986830.1"/>
    </source>
</evidence>
<name>A0AAD6MK48_9ROSI</name>
<comment type="caution">
    <text evidence="2">The sequence shown here is derived from an EMBL/GenBank/DDBJ whole genome shotgun (WGS) entry which is preliminary data.</text>
</comment>
<dbReference type="EMBL" id="JAQIZT010000008">
    <property type="protein sequence ID" value="KAJ6986830.1"/>
    <property type="molecule type" value="Genomic_DNA"/>
</dbReference>
<dbReference type="Proteomes" id="UP001164929">
    <property type="component" value="Chromosome 8"/>
</dbReference>